<gene>
    <name evidence="11" type="ORF">MAIT1_04187</name>
</gene>
<keyword evidence="4 9" id="KW-0808">Transferase</keyword>
<evidence type="ECO:0000256" key="9">
    <source>
        <dbReference type="RuleBase" id="RU365103"/>
    </source>
</evidence>
<evidence type="ECO:0000259" key="10">
    <source>
        <dbReference type="Pfam" id="PF04413"/>
    </source>
</evidence>
<dbReference type="PANTHER" id="PTHR42755:SF1">
    <property type="entry name" value="3-DEOXY-D-MANNO-OCTULOSONIC ACID TRANSFERASE, MITOCHONDRIAL-RELATED"/>
    <property type="match status" value="1"/>
</dbReference>
<dbReference type="Proteomes" id="UP000194003">
    <property type="component" value="Unassembled WGS sequence"/>
</dbReference>
<evidence type="ECO:0000256" key="8">
    <source>
        <dbReference type="PIRSR" id="PIRSR639901-2"/>
    </source>
</evidence>
<keyword evidence="9" id="KW-1003">Cell membrane</keyword>
<evidence type="ECO:0000256" key="5">
    <source>
        <dbReference type="ARBA" id="ARBA00031445"/>
    </source>
</evidence>
<feature type="domain" description="3-deoxy-D-manno-octulosonic-acid transferase N-terminal" evidence="10">
    <location>
        <begin position="13"/>
        <end position="182"/>
    </location>
</feature>
<dbReference type="STRING" id="1434232.MAIT1_04187"/>
<keyword evidence="12" id="KW-1185">Reference proteome</keyword>
<evidence type="ECO:0000256" key="2">
    <source>
        <dbReference type="ARBA" id="ARBA00012621"/>
    </source>
</evidence>
<dbReference type="EC" id="2.4.99.12" evidence="2 9"/>
<dbReference type="InterPro" id="IPR007507">
    <property type="entry name" value="Glycos_transf_N"/>
</dbReference>
<dbReference type="Pfam" id="PF04413">
    <property type="entry name" value="Glycos_transf_N"/>
    <property type="match status" value="1"/>
</dbReference>
<dbReference type="GO" id="GO:0009244">
    <property type="term" value="P:lipopolysaccharide core region biosynthetic process"/>
    <property type="evidence" value="ECO:0007669"/>
    <property type="project" value="UniProtKB-UniRule"/>
</dbReference>
<dbReference type="EMBL" id="LVJN01000019">
    <property type="protein sequence ID" value="OSM04312.1"/>
    <property type="molecule type" value="Genomic_DNA"/>
</dbReference>
<evidence type="ECO:0000313" key="11">
    <source>
        <dbReference type="EMBL" id="OSM04312.1"/>
    </source>
</evidence>
<feature type="active site" description="Proton acceptor" evidence="7">
    <location>
        <position position="31"/>
    </location>
</feature>
<dbReference type="UniPathway" id="UPA00958"/>
<comment type="function">
    <text evidence="9">Involved in lipopolysaccharide (LPS) biosynthesis. Catalyzes the transfer of 3-deoxy-D-manno-octulosonate (Kdo) residue(s) from CMP-Kdo to lipid IV(A), the tetraacyldisaccharide-1,4'-bisphosphate precursor of lipid A.</text>
</comment>
<evidence type="ECO:0000313" key="12">
    <source>
        <dbReference type="Proteomes" id="UP000194003"/>
    </source>
</evidence>
<evidence type="ECO:0000256" key="3">
    <source>
        <dbReference type="ARBA" id="ARBA00019077"/>
    </source>
</evidence>
<dbReference type="PANTHER" id="PTHR42755">
    <property type="entry name" value="3-DEOXY-MANNO-OCTULOSONATE CYTIDYLYLTRANSFERASE"/>
    <property type="match status" value="1"/>
</dbReference>
<dbReference type="AlphaFoldDB" id="A0A1Y2K7G0"/>
<sequence>MASRLGRDAQRLSQSFGDRPLIWLHAVSVGEAMAAQSLCAALKQRYPDHALLLSTVTKTGRQVVREKIPQADAHMFLPLDLPCITGPVARTLRPQLFIVMETELWPNLFAALGAINTPIIVVNGRLSPGSFKNYSRARWAMRAFLRPVTLMAMQSEMDAERMRAIGGDPARVRDLGNIKYDQALKQPSDADWAQLTARIGALDALGALFMAASTHPSEEAHALDAFAMLQAERPQLRLILAPRHPERCDEVAALVQEAGFDLLRLSQAQGQWRETVLLVDQVGWLTRLYKLAQAVFMGGSLIPHGGQNMLEPAAWAVPTLYGPHTSNFKGVSQQLDESGGAFRIQAPAELAPRLAELLDDAALRQRMGAAARDVVERNAGALERVMAVIEEIHPHG</sequence>
<comment type="similarity">
    <text evidence="9">Belongs to the glycosyltransferase group 1 family.</text>
</comment>
<dbReference type="GO" id="GO:0005886">
    <property type="term" value="C:plasma membrane"/>
    <property type="evidence" value="ECO:0007669"/>
    <property type="project" value="UniProtKB-SubCell"/>
</dbReference>
<evidence type="ECO:0000256" key="6">
    <source>
        <dbReference type="ARBA" id="ARBA00049183"/>
    </source>
</evidence>
<protein>
    <recommendedName>
        <fullName evidence="3 9">3-deoxy-D-manno-octulosonic acid transferase</fullName>
        <shortName evidence="9">Kdo transferase</shortName>
        <ecNumber evidence="2 9">2.4.99.12</ecNumber>
    </recommendedName>
    <alternativeName>
        <fullName evidence="5 9">Lipid IV(A) 3-deoxy-D-manno-octulosonic acid transferase</fullName>
    </alternativeName>
</protein>
<accession>A0A1Y2K7G0</accession>
<comment type="catalytic activity">
    <reaction evidence="6 9">
        <text>lipid IVA (E. coli) + CMP-3-deoxy-beta-D-manno-octulosonate = alpha-Kdo-(2-&gt;6)-lipid IVA (E. coli) + CMP + H(+)</text>
        <dbReference type="Rhea" id="RHEA:28066"/>
        <dbReference type="ChEBI" id="CHEBI:15378"/>
        <dbReference type="ChEBI" id="CHEBI:58603"/>
        <dbReference type="ChEBI" id="CHEBI:60364"/>
        <dbReference type="ChEBI" id="CHEBI:60377"/>
        <dbReference type="ChEBI" id="CHEBI:85987"/>
        <dbReference type="EC" id="2.4.99.12"/>
    </reaction>
</comment>
<dbReference type="GO" id="GO:0009245">
    <property type="term" value="P:lipid A biosynthetic process"/>
    <property type="evidence" value="ECO:0007669"/>
    <property type="project" value="TreeGrafter"/>
</dbReference>
<proteinExistence type="inferred from homology"/>
<dbReference type="SUPFAM" id="SSF53756">
    <property type="entry name" value="UDP-Glycosyltransferase/glycogen phosphorylase"/>
    <property type="match status" value="1"/>
</dbReference>
<evidence type="ECO:0000256" key="4">
    <source>
        <dbReference type="ARBA" id="ARBA00022679"/>
    </source>
</evidence>
<keyword evidence="9" id="KW-0472">Membrane</keyword>
<dbReference type="Gene3D" id="3.40.50.11720">
    <property type="entry name" value="3-Deoxy-D-manno-octulosonic-acid transferase, N-terminal domain"/>
    <property type="match status" value="1"/>
</dbReference>
<evidence type="ECO:0000256" key="1">
    <source>
        <dbReference type="ARBA" id="ARBA00004713"/>
    </source>
</evidence>
<dbReference type="Gene3D" id="3.40.50.2000">
    <property type="entry name" value="Glycogen Phosphorylase B"/>
    <property type="match status" value="1"/>
</dbReference>
<reference evidence="11 12" key="1">
    <citation type="journal article" date="2016" name="BMC Genomics">
        <title>Combined genomic and structural analyses of a cultured magnetotactic bacterium reveals its niche adaptation to a dynamic environment.</title>
        <authorList>
            <person name="Araujo A.C."/>
            <person name="Morillo V."/>
            <person name="Cypriano J."/>
            <person name="Teixeira L.C."/>
            <person name="Leao P."/>
            <person name="Lyra S."/>
            <person name="Almeida L.G."/>
            <person name="Bazylinski D.A."/>
            <person name="Vasconcellos A.T."/>
            <person name="Abreu F."/>
            <person name="Lins U."/>
        </authorList>
    </citation>
    <scope>NUCLEOTIDE SEQUENCE [LARGE SCALE GENOMIC DNA]</scope>
    <source>
        <strain evidence="11 12">IT-1</strain>
    </source>
</reference>
<keyword evidence="9" id="KW-0448">Lipopolysaccharide biosynthesis</keyword>
<evidence type="ECO:0000256" key="7">
    <source>
        <dbReference type="PIRSR" id="PIRSR639901-1"/>
    </source>
</evidence>
<dbReference type="InterPro" id="IPR038107">
    <property type="entry name" value="Glycos_transf_N_sf"/>
</dbReference>
<organism evidence="11 12">
    <name type="scientific">Magnetofaba australis IT-1</name>
    <dbReference type="NCBI Taxonomy" id="1434232"/>
    <lineage>
        <taxon>Bacteria</taxon>
        <taxon>Pseudomonadati</taxon>
        <taxon>Pseudomonadota</taxon>
        <taxon>Magnetococcia</taxon>
        <taxon>Magnetococcales</taxon>
        <taxon>Magnetococcaceae</taxon>
        <taxon>Magnetofaba</taxon>
    </lineage>
</organism>
<feature type="site" description="Transition state stabilizer" evidence="8">
    <location>
        <position position="101"/>
    </location>
</feature>
<dbReference type="InterPro" id="IPR039901">
    <property type="entry name" value="Kdotransferase"/>
</dbReference>
<comment type="pathway">
    <text evidence="1 9">Bacterial outer membrane biogenesis; LPS core biosynthesis.</text>
</comment>
<comment type="caution">
    <text evidence="11">The sequence shown here is derived from an EMBL/GenBank/DDBJ whole genome shotgun (WGS) entry which is preliminary data.</text>
</comment>
<feature type="site" description="Transition state stabilizer" evidence="8">
    <location>
        <position position="179"/>
    </location>
</feature>
<comment type="subcellular location">
    <subcellularLocation>
        <location evidence="9">Cell membrane</location>
    </subcellularLocation>
</comment>
<name>A0A1Y2K7G0_9PROT</name>
<dbReference type="GO" id="GO:0043842">
    <property type="term" value="F:Kdo transferase activity"/>
    <property type="evidence" value="ECO:0007669"/>
    <property type="project" value="UniProtKB-EC"/>
</dbReference>